<dbReference type="GO" id="GO:0000978">
    <property type="term" value="F:RNA polymerase II cis-regulatory region sequence-specific DNA binding"/>
    <property type="evidence" value="ECO:0007669"/>
    <property type="project" value="TreeGrafter"/>
</dbReference>
<dbReference type="EMBL" id="CAJNXB010000067">
    <property type="protein sequence ID" value="CAF3016636.1"/>
    <property type="molecule type" value="Genomic_DNA"/>
</dbReference>
<dbReference type="PANTHER" id="PTHR10390:SF44">
    <property type="entry name" value="SIX HOMEOBOX 4"/>
    <property type="match status" value="1"/>
</dbReference>
<dbReference type="InterPro" id="IPR031701">
    <property type="entry name" value="SIX1_SD"/>
</dbReference>
<proteinExistence type="predicted"/>
<keyword evidence="7" id="KW-0804">Transcription</keyword>
<evidence type="ECO:0000256" key="5">
    <source>
        <dbReference type="ARBA" id="ARBA00023125"/>
    </source>
</evidence>
<comment type="subcellular location">
    <subcellularLocation>
        <location evidence="2">Cytoplasm</location>
    </subcellularLocation>
    <subcellularLocation>
        <location evidence="1 9 10">Nucleus</location>
    </subcellularLocation>
</comment>
<evidence type="ECO:0000256" key="1">
    <source>
        <dbReference type="ARBA" id="ARBA00004123"/>
    </source>
</evidence>
<evidence type="ECO:0000256" key="2">
    <source>
        <dbReference type="ARBA" id="ARBA00004496"/>
    </source>
</evidence>
<evidence type="ECO:0000256" key="8">
    <source>
        <dbReference type="ARBA" id="ARBA00023242"/>
    </source>
</evidence>
<organism evidence="13 16">
    <name type="scientific">Rotaria socialis</name>
    <dbReference type="NCBI Taxonomy" id="392032"/>
    <lineage>
        <taxon>Eukaryota</taxon>
        <taxon>Metazoa</taxon>
        <taxon>Spiralia</taxon>
        <taxon>Gnathifera</taxon>
        <taxon>Rotifera</taxon>
        <taxon>Eurotatoria</taxon>
        <taxon>Bdelloidea</taxon>
        <taxon>Philodinida</taxon>
        <taxon>Philodinidae</taxon>
        <taxon>Rotaria</taxon>
    </lineage>
</organism>
<dbReference type="Pfam" id="PF16878">
    <property type="entry name" value="SIX1_SD"/>
    <property type="match status" value="1"/>
</dbReference>
<keyword evidence="6 9" id="KW-0371">Homeobox</keyword>
<evidence type="ECO:0000256" key="7">
    <source>
        <dbReference type="ARBA" id="ARBA00023163"/>
    </source>
</evidence>
<keyword evidence="5 9" id="KW-0238">DNA-binding</keyword>
<dbReference type="PANTHER" id="PTHR10390">
    <property type="entry name" value="HOMEOBOX PROTEIN SIX"/>
    <property type="match status" value="1"/>
</dbReference>
<dbReference type="InterPro" id="IPR017970">
    <property type="entry name" value="Homeobox_CS"/>
</dbReference>
<evidence type="ECO:0000313" key="13">
    <source>
        <dbReference type="EMBL" id="CAF3016636.1"/>
    </source>
</evidence>
<dbReference type="EMBL" id="CAJOBR010001521">
    <property type="protein sequence ID" value="CAF4614789.1"/>
    <property type="molecule type" value="Genomic_DNA"/>
</dbReference>
<evidence type="ECO:0000256" key="10">
    <source>
        <dbReference type="RuleBase" id="RU000682"/>
    </source>
</evidence>
<feature type="DNA-binding region" description="Homeobox" evidence="9">
    <location>
        <begin position="226"/>
        <end position="276"/>
    </location>
</feature>
<dbReference type="CDD" id="cd00086">
    <property type="entry name" value="homeodomain"/>
    <property type="match status" value="1"/>
</dbReference>
<dbReference type="FunFam" id="1.10.10.60:FF:000085">
    <property type="entry name" value="SIX homeobox 5"/>
    <property type="match status" value="1"/>
</dbReference>
<evidence type="ECO:0000256" key="6">
    <source>
        <dbReference type="ARBA" id="ARBA00023155"/>
    </source>
</evidence>
<dbReference type="GO" id="GO:0005667">
    <property type="term" value="C:transcription regulator complex"/>
    <property type="evidence" value="ECO:0007669"/>
    <property type="project" value="TreeGrafter"/>
</dbReference>
<dbReference type="OrthoDB" id="3501850at2759"/>
<keyword evidence="8 9" id="KW-0539">Nucleus</keyword>
<evidence type="ECO:0000256" key="9">
    <source>
        <dbReference type="PROSITE-ProRule" id="PRU00108"/>
    </source>
</evidence>
<dbReference type="Proteomes" id="UP000663872">
    <property type="component" value="Unassembled WGS sequence"/>
</dbReference>
<gene>
    <name evidence="14" type="ORF">GRG538_LOCUS2699</name>
    <name evidence="15" type="ORF">QYT958_LOCUS12464</name>
    <name evidence="13" type="ORF">TIS948_LOCUS2225</name>
</gene>
<keyword evidence="4" id="KW-0805">Transcription regulation</keyword>
<dbReference type="InterPro" id="IPR001356">
    <property type="entry name" value="HD"/>
</dbReference>
<evidence type="ECO:0000313" key="16">
    <source>
        <dbReference type="Proteomes" id="UP000663825"/>
    </source>
</evidence>
<dbReference type="AlphaFoldDB" id="A0A817KZM1"/>
<evidence type="ECO:0000256" key="4">
    <source>
        <dbReference type="ARBA" id="ARBA00023015"/>
    </source>
</evidence>
<dbReference type="Proteomes" id="UP000663848">
    <property type="component" value="Unassembled WGS sequence"/>
</dbReference>
<dbReference type="SUPFAM" id="SSF46689">
    <property type="entry name" value="Homeodomain-like"/>
    <property type="match status" value="1"/>
</dbReference>
<evidence type="ECO:0000259" key="12">
    <source>
        <dbReference type="PROSITE" id="PS50071"/>
    </source>
</evidence>
<dbReference type="Proteomes" id="UP000663825">
    <property type="component" value="Unassembled WGS sequence"/>
</dbReference>
<evidence type="ECO:0000256" key="3">
    <source>
        <dbReference type="ARBA" id="ARBA00022473"/>
    </source>
</evidence>
<dbReference type="SMART" id="SM00389">
    <property type="entry name" value="HOX"/>
    <property type="match status" value="1"/>
</dbReference>
<name>A0A817KZM1_9BILA</name>
<dbReference type="InterPro" id="IPR009057">
    <property type="entry name" value="Homeodomain-like_sf"/>
</dbReference>
<sequence>MMQTASYHHSSYDYNSFPTFLPSTSNTYASYYPNHFRAQTNVSTKIEQDDSSNSSITPPPSKSLSTSTLTTTNNALSHIPIVLQLSSNSTEQTLILTIDQLSCVCEAIQQSGKIDKLIKLLQLLPQKSSSPTAALIHQHDSVLKARAIILYHQSKFRELCCLLETHTFDIHHHTELQQLWYKGHYMEAQKIRGRPLGAVDKYRIRRKYPLPKSIWDGEETIYCFKEKSRQALKDCYKLNRYPTPDEKRFLAKKTGLTLTQVSNWFKNRRQRDRTPRTQDCQDLQTSLLNQAAYFASGSVYSHGSFSSNGTLSSNYSYSTPTQNHSTFLHYQS</sequence>
<dbReference type="Gene3D" id="1.10.10.60">
    <property type="entry name" value="Homeodomain-like"/>
    <property type="match status" value="1"/>
</dbReference>
<dbReference type="GO" id="GO:0005634">
    <property type="term" value="C:nucleus"/>
    <property type="evidence" value="ECO:0007669"/>
    <property type="project" value="UniProtKB-SubCell"/>
</dbReference>
<reference evidence="13" key="1">
    <citation type="submission" date="2021-02" db="EMBL/GenBank/DDBJ databases">
        <authorList>
            <person name="Nowell W R."/>
        </authorList>
    </citation>
    <scope>NUCLEOTIDE SEQUENCE</scope>
</reference>
<feature type="region of interest" description="Disordered" evidence="11">
    <location>
        <begin position="43"/>
        <end position="69"/>
    </location>
</feature>
<protein>
    <recommendedName>
        <fullName evidence="12">Homeobox domain-containing protein</fullName>
    </recommendedName>
</protein>
<dbReference type="EMBL" id="CAJNYT010000062">
    <property type="protein sequence ID" value="CAF3323716.1"/>
    <property type="molecule type" value="Genomic_DNA"/>
</dbReference>
<dbReference type="GO" id="GO:0000981">
    <property type="term" value="F:DNA-binding transcription factor activity, RNA polymerase II-specific"/>
    <property type="evidence" value="ECO:0007669"/>
    <property type="project" value="InterPro"/>
</dbReference>
<accession>A0A817KZM1</accession>
<keyword evidence="3" id="KW-0217">Developmental protein</keyword>
<evidence type="ECO:0000256" key="11">
    <source>
        <dbReference type="SAM" id="MobiDB-lite"/>
    </source>
</evidence>
<dbReference type="Pfam" id="PF00046">
    <property type="entry name" value="Homeodomain"/>
    <property type="match status" value="1"/>
</dbReference>
<comment type="caution">
    <text evidence="13">The sequence shown here is derived from an EMBL/GenBank/DDBJ whole genome shotgun (WGS) entry which is preliminary data.</text>
</comment>
<feature type="domain" description="Homeobox" evidence="12">
    <location>
        <begin position="224"/>
        <end position="275"/>
    </location>
</feature>
<evidence type="ECO:0000313" key="15">
    <source>
        <dbReference type="EMBL" id="CAF4614789.1"/>
    </source>
</evidence>
<dbReference type="PROSITE" id="PS50071">
    <property type="entry name" value="HOMEOBOX_2"/>
    <property type="match status" value="1"/>
</dbReference>
<dbReference type="PROSITE" id="PS00027">
    <property type="entry name" value="HOMEOBOX_1"/>
    <property type="match status" value="1"/>
</dbReference>
<dbReference type="GO" id="GO:0005737">
    <property type="term" value="C:cytoplasm"/>
    <property type="evidence" value="ECO:0007669"/>
    <property type="project" value="UniProtKB-SubCell"/>
</dbReference>
<evidence type="ECO:0000313" key="14">
    <source>
        <dbReference type="EMBL" id="CAF3323716.1"/>
    </source>
</evidence>